<dbReference type="InterPro" id="IPR036390">
    <property type="entry name" value="WH_DNA-bd_sf"/>
</dbReference>
<keyword evidence="6" id="KW-1185">Reference proteome</keyword>
<dbReference type="RefSeq" id="WP_344785048.1">
    <property type="nucleotide sequence ID" value="NZ_BAAAZW010000009.1"/>
</dbReference>
<dbReference type="CDD" id="cd00090">
    <property type="entry name" value="HTH_ARSR"/>
    <property type="match status" value="1"/>
</dbReference>
<dbReference type="InterPro" id="IPR051081">
    <property type="entry name" value="HTH_MetalResp_TranReg"/>
</dbReference>
<dbReference type="Proteomes" id="UP001418444">
    <property type="component" value="Unassembled WGS sequence"/>
</dbReference>
<dbReference type="PROSITE" id="PS50987">
    <property type="entry name" value="HTH_ARSR_2"/>
    <property type="match status" value="1"/>
</dbReference>
<evidence type="ECO:0000256" key="3">
    <source>
        <dbReference type="ARBA" id="ARBA00023163"/>
    </source>
</evidence>
<dbReference type="NCBIfam" id="NF041413">
    <property type="entry name" value="ArsR_Rv2640c_fam"/>
    <property type="match status" value="1"/>
</dbReference>
<sequence length="117" mass="12119">MPKPLPVIDVSSPICCAPIGAGPVAEDDAVALALRLKALADPVRIRLLSLLMGSVRGEIGAGALAEAVGVSAATASHHLAQLRNAGLVDSQRRGVHVFYRAEKDNLEALRTVLATCC</sequence>
<dbReference type="Pfam" id="PF12840">
    <property type="entry name" value="HTH_20"/>
    <property type="match status" value="1"/>
</dbReference>
<evidence type="ECO:0000256" key="2">
    <source>
        <dbReference type="ARBA" id="ARBA00023125"/>
    </source>
</evidence>
<keyword evidence="1" id="KW-0805">Transcription regulation</keyword>
<protein>
    <submittedName>
        <fullName evidence="5">Rv2640c family ArsR-like transcriptional regulator</fullName>
    </submittedName>
</protein>
<feature type="domain" description="HTH arsR-type" evidence="4">
    <location>
        <begin position="24"/>
        <end position="117"/>
    </location>
</feature>
<dbReference type="SMART" id="SM00418">
    <property type="entry name" value="HTH_ARSR"/>
    <property type="match status" value="1"/>
</dbReference>
<gene>
    <name evidence="5" type="ORF">GCM10022231_29150</name>
</gene>
<dbReference type="EMBL" id="BAAAZW010000009">
    <property type="protein sequence ID" value="GAA3966450.1"/>
    <property type="molecule type" value="Genomic_DNA"/>
</dbReference>
<dbReference type="Gene3D" id="1.10.10.10">
    <property type="entry name" value="Winged helix-like DNA-binding domain superfamily/Winged helix DNA-binding domain"/>
    <property type="match status" value="1"/>
</dbReference>
<evidence type="ECO:0000256" key="1">
    <source>
        <dbReference type="ARBA" id="ARBA00023015"/>
    </source>
</evidence>
<dbReference type="InterPro" id="IPR001845">
    <property type="entry name" value="HTH_ArsR_DNA-bd_dom"/>
</dbReference>
<dbReference type="InterPro" id="IPR048226">
    <property type="entry name" value="Rv2640c-like"/>
</dbReference>
<organism evidence="5 6">
    <name type="scientific">Gordonia caeni</name>
    <dbReference type="NCBI Taxonomy" id="1007097"/>
    <lineage>
        <taxon>Bacteria</taxon>
        <taxon>Bacillati</taxon>
        <taxon>Actinomycetota</taxon>
        <taxon>Actinomycetes</taxon>
        <taxon>Mycobacteriales</taxon>
        <taxon>Gordoniaceae</taxon>
        <taxon>Gordonia</taxon>
    </lineage>
</organism>
<keyword evidence="2" id="KW-0238">DNA-binding</keyword>
<evidence type="ECO:0000259" key="4">
    <source>
        <dbReference type="PROSITE" id="PS50987"/>
    </source>
</evidence>
<name>A0ABP7PJ18_9ACTN</name>
<dbReference type="PRINTS" id="PR00778">
    <property type="entry name" value="HTHARSR"/>
</dbReference>
<dbReference type="NCBIfam" id="NF033788">
    <property type="entry name" value="HTH_metalloreg"/>
    <property type="match status" value="1"/>
</dbReference>
<dbReference type="InterPro" id="IPR036388">
    <property type="entry name" value="WH-like_DNA-bd_sf"/>
</dbReference>
<proteinExistence type="predicted"/>
<comment type="caution">
    <text evidence="5">The sequence shown here is derived from an EMBL/GenBank/DDBJ whole genome shotgun (WGS) entry which is preliminary data.</text>
</comment>
<dbReference type="InterPro" id="IPR011991">
    <property type="entry name" value="ArsR-like_HTH"/>
</dbReference>
<dbReference type="PANTHER" id="PTHR33154:SF18">
    <property type="entry name" value="ARSENICAL RESISTANCE OPERON REPRESSOR"/>
    <property type="match status" value="1"/>
</dbReference>
<dbReference type="SUPFAM" id="SSF46785">
    <property type="entry name" value="Winged helix' DNA-binding domain"/>
    <property type="match status" value="1"/>
</dbReference>
<accession>A0ABP7PJ18</accession>
<evidence type="ECO:0000313" key="6">
    <source>
        <dbReference type="Proteomes" id="UP001418444"/>
    </source>
</evidence>
<reference evidence="6" key="1">
    <citation type="journal article" date="2019" name="Int. J. Syst. Evol. Microbiol.">
        <title>The Global Catalogue of Microorganisms (GCM) 10K type strain sequencing project: providing services to taxonomists for standard genome sequencing and annotation.</title>
        <authorList>
            <consortium name="The Broad Institute Genomics Platform"/>
            <consortium name="The Broad Institute Genome Sequencing Center for Infectious Disease"/>
            <person name="Wu L."/>
            <person name="Ma J."/>
        </authorList>
    </citation>
    <scope>NUCLEOTIDE SEQUENCE [LARGE SCALE GENOMIC DNA]</scope>
    <source>
        <strain evidence="6">JCM 16923</strain>
    </source>
</reference>
<dbReference type="PANTHER" id="PTHR33154">
    <property type="entry name" value="TRANSCRIPTIONAL REGULATOR, ARSR FAMILY"/>
    <property type="match status" value="1"/>
</dbReference>
<keyword evidence="3" id="KW-0804">Transcription</keyword>
<evidence type="ECO:0000313" key="5">
    <source>
        <dbReference type="EMBL" id="GAA3966450.1"/>
    </source>
</evidence>